<keyword evidence="5" id="KW-1185">Reference proteome</keyword>
<protein>
    <submittedName>
        <fullName evidence="4">GNAT family N-acetyltransferase</fullName>
    </submittedName>
</protein>
<reference evidence="5" key="1">
    <citation type="journal article" date="2019" name="Int. J. Syst. Evol. Microbiol.">
        <title>The Global Catalogue of Microorganisms (GCM) 10K type strain sequencing project: providing services to taxonomists for standard genome sequencing and annotation.</title>
        <authorList>
            <consortium name="The Broad Institute Genomics Platform"/>
            <consortium name="The Broad Institute Genome Sequencing Center for Infectious Disease"/>
            <person name="Wu L."/>
            <person name="Ma J."/>
        </authorList>
    </citation>
    <scope>NUCLEOTIDE SEQUENCE [LARGE SCALE GENOMIC DNA]</scope>
    <source>
        <strain evidence="5">JCM 17858</strain>
    </source>
</reference>
<evidence type="ECO:0000259" key="3">
    <source>
        <dbReference type="PROSITE" id="PS51186"/>
    </source>
</evidence>
<name>A0ABP8R7Y3_9SPHI</name>
<accession>A0ABP8R7Y3</accession>
<dbReference type="Pfam" id="PF13673">
    <property type="entry name" value="Acetyltransf_10"/>
    <property type="match status" value="1"/>
</dbReference>
<evidence type="ECO:0000256" key="2">
    <source>
        <dbReference type="ARBA" id="ARBA00023315"/>
    </source>
</evidence>
<comment type="caution">
    <text evidence="4">The sequence shown here is derived from an EMBL/GenBank/DDBJ whole genome shotgun (WGS) entry which is preliminary data.</text>
</comment>
<evidence type="ECO:0000313" key="5">
    <source>
        <dbReference type="Proteomes" id="UP001500394"/>
    </source>
</evidence>
<dbReference type="InterPro" id="IPR016181">
    <property type="entry name" value="Acyl_CoA_acyltransferase"/>
</dbReference>
<dbReference type="PANTHER" id="PTHR43420">
    <property type="entry name" value="ACETYLTRANSFERASE"/>
    <property type="match status" value="1"/>
</dbReference>
<sequence>MKIEKSEKEDHKILSEITYQGKAFWGYEKEQLEKWKNDLTITEEYIENNETFKLIVNDKTIGYYSILKLENEVIKLDNLFLLPEFIGKGYGKTLMNDCIEKAKEKNIKKIILDSDPNAELFYKSFGFKVYDKLETSIKNRFLLQMELSLES</sequence>
<dbReference type="InterPro" id="IPR050680">
    <property type="entry name" value="YpeA/RimI_acetyltransf"/>
</dbReference>
<organism evidence="4 5">
    <name type="scientific">Sphingobacterium thermophilum</name>
    <dbReference type="NCBI Taxonomy" id="768534"/>
    <lineage>
        <taxon>Bacteria</taxon>
        <taxon>Pseudomonadati</taxon>
        <taxon>Bacteroidota</taxon>
        <taxon>Sphingobacteriia</taxon>
        <taxon>Sphingobacteriales</taxon>
        <taxon>Sphingobacteriaceae</taxon>
        <taxon>Sphingobacterium</taxon>
    </lineage>
</organism>
<gene>
    <name evidence="4" type="ORF">GCM10023173_24590</name>
</gene>
<keyword evidence="1" id="KW-0808">Transferase</keyword>
<feature type="domain" description="N-acetyltransferase" evidence="3">
    <location>
        <begin position="1"/>
        <end position="150"/>
    </location>
</feature>
<dbReference type="SUPFAM" id="SSF55729">
    <property type="entry name" value="Acyl-CoA N-acyltransferases (Nat)"/>
    <property type="match status" value="1"/>
</dbReference>
<dbReference type="EMBL" id="BAABGR010000036">
    <property type="protein sequence ID" value="GAA4520352.1"/>
    <property type="molecule type" value="Genomic_DNA"/>
</dbReference>
<proteinExistence type="predicted"/>
<dbReference type="CDD" id="cd04301">
    <property type="entry name" value="NAT_SF"/>
    <property type="match status" value="1"/>
</dbReference>
<keyword evidence="2" id="KW-0012">Acyltransferase</keyword>
<dbReference type="Gene3D" id="3.40.630.30">
    <property type="match status" value="1"/>
</dbReference>
<evidence type="ECO:0000256" key="1">
    <source>
        <dbReference type="ARBA" id="ARBA00022679"/>
    </source>
</evidence>
<dbReference type="Proteomes" id="UP001500394">
    <property type="component" value="Unassembled WGS sequence"/>
</dbReference>
<dbReference type="InterPro" id="IPR000182">
    <property type="entry name" value="GNAT_dom"/>
</dbReference>
<dbReference type="RefSeq" id="WP_345068872.1">
    <property type="nucleotide sequence ID" value="NZ_BAABGR010000036.1"/>
</dbReference>
<dbReference type="PROSITE" id="PS51186">
    <property type="entry name" value="GNAT"/>
    <property type="match status" value="1"/>
</dbReference>
<evidence type="ECO:0000313" key="4">
    <source>
        <dbReference type="EMBL" id="GAA4520352.1"/>
    </source>
</evidence>